<dbReference type="Proteomes" id="UP000499080">
    <property type="component" value="Unassembled WGS sequence"/>
</dbReference>
<sequence length="92" mass="10523">MPVGILFDIDLKEIPPLISFSQLITNFMDVSYGGVPPVGTTSTWMRCGRISPEPMEVDDWSYDEQMEWEPVDTVEPMEWEESFLPPQVDPSL</sequence>
<reference evidence="1 2" key="1">
    <citation type="journal article" date="2019" name="Sci. Rep.">
        <title>Orb-weaving spider Araneus ventricosus genome elucidates the spidroin gene catalogue.</title>
        <authorList>
            <person name="Kono N."/>
            <person name="Nakamura H."/>
            <person name="Ohtoshi R."/>
            <person name="Moran D.A.P."/>
            <person name="Shinohara A."/>
            <person name="Yoshida Y."/>
            <person name="Fujiwara M."/>
            <person name="Mori M."/>
            <person name="Tomita M."/>
            <person name="Arakawa K."/>
        </authorList>
    </citation>
    <scope>NUCLEOTIDE SEQUENCE [LARGE SCALE GENOMIC DNA]</scope>
</reference>
<gene>
    <name evidence="1" type="ORF">AVEN_85289_1</name>
</gene>
<comment type="caution">
    <text evidence="1">The sequence shown here is derived from an EMBL/GenBank/DDBJ whole genome shotgun (WGS) entry which is preliminary data.</text>
</comment>
<evidence type="ECO:0000313" key="1">
    <source>
        <dbReference type="EMBL" id="GBN57616.1"/>
    </source>
</evidence>
<evidence type="ECO:0000313" key="2">
    <source>
        <dbReference type="Proteomes" id="UP000499080"/>
    </source>
</evidence>
<organism evidence="1 2">
    <name type="scientific">Araneus ventricosus</name>
    <name type="common">Orbweaver spider</name>
    <name type="synonym">Epeira ventricosa</name>
    <dbReference type="NCBI Taxonomy" id="182803"/>
    <lineage>
        <taxon>Eukaryota</taxon>
        <taxon>Metazoa</taxon>
        <taxon>Ecdysozoa</taxon>
        <taxon>Arthropoda</taxon>
        <taxon>Chelicerata</taxon>
        <taxon>Arachnida</taxon>
        <taxon>Araneae</taxon>
        <taxon>Araneomorphae</taxon>
        <taxon>Entelegynae</taxon>
        <taxon>Araneoidea</taxon>
        <taxon>Araneidae</taxon>
        <taxon>Araneus</taxon>
    </lineage>
</organism>
<dbReference type="AlphaFoldDB" id="A0A4Y2Q5Q8"/>
<protein>
    <submittedName>
        <fullName evidence="1">Uncharacterized protein</fullName>
    </submittedName>
</protein>
<keyword evidence="2" id="KW-1185">Reference proteome</keyword>
<accession>A0A4Y2Q5Q8</accession>
<dbReference type="EMBL" id="BGPR01012776">
    <property type="protein sequence ID" value="GBN57616.1"/>
    <property type="molecule type" value="Genomic_DNA"/>
</dbReference>
<proteinExistence type="predicted"/>
<name>A0A4Y2Q5Q8_ARAVE</name>